<comment type="similarity">
    <text evidence="2">Belongs to the gamma-BBH/TMLD family.</text>
</comment>
<sequence length="399" mass="45078">MFNNSANRGEQCQMSSHASPCLTDAGRQLSLPGPSGPLLFDALWLRERAPDADTLDPATGQRLIEAAELPLDLSITRLDSQEDLLTLEFSDGHLARFPMDDLCQAERPTSELCITLWDAQLDTLPRADFTSAVDDDQALLAMLEAIHQYGFVRVDGVPCEADGMQTLIDRIGPLRHTNWGGIADVRSVANAYDLTMTQRGLEPHTDNPYRDPIPGYIWLHCLTNAAEGGDSTLVDGFEAARRLREQQPQAFDCLTRVRPDFRYQDDSTRLASEGPLIETDGADTVRRVRYSNRTERVALLPSDQLREYYAARQAFYRLISSDELTLKLKLDPGQMLIMDNYRLLHGRTAFQLAGGVRHLRQGYVDRDSTQSRHHWLREHLAPTSRSSELHRPTHKRETR</sequence>
<protein>
    <submittedName>
        <fullName evidence="9">Gamma-butyrobetaine hydroxylase</fullName>
    </submittedName>
</protein>
<accession>A0ABQ0WKN9</accession>
<keyword evidence="10" id="KW-1185">Reference proteome</keyword>
<dbReference type="InterPro" id="IPR003819">
    <property type="entry name" value="TauD/TfdA-like"/>
</dbReference>
<dbReference type="PANTHER" id="PTHR10696:SF25">
    <property type="entry name" value="OXIDOREDUCTASE AIM17-RELATED"/>
    <property type="match status" value="1"/>
</dbReference>
<feature type="region of interest" description="Disordered" evidence="7">
    <location>
        <begin position="378"/>
        <end position="399"/>
    </location>
</feature>
<evidence type="ECO:0000313" key="9">
    <source>
        <dbReference type="EMBL" id="GEN26301.1"/>
    </source>
</evidence>
<dbReference type="EMBL" id="BJXU01000205">
    <property type="protein sequence ID" value="GEN26301.1"/>
    <property type="molecule type" value="Genomic_DNA"/>
</dbReference>
<dbReference type="SUPFAM" id="SSF51197">
    <property type="entry name" value="Clavaminate synthase-like"/>
    <property type="match status" value="1"/>
</dbReference>
<evidence type="ECO:0000256" key="7">
    <source>
        <dbReference type="SAM" id="MobiDB-lite"/>
    </source>
</evidence>
<dbReference type="Gene3D" id="3.60.130.10">
    <property type="entry name" value="Clavaminate synthase-like"/>
    <property type="match status" value="1"/>
</dbReference>
<evidence type="ECO:0000256" key="5">
    <source>
        <dbReference type="ARBA" id="ARBA00023002"/>
    </source>
</evidence>
<keyword evidence="3" id="KW-0479">Metal-binding</keyword>
<keyword evidence="4" id="KW-0223">Dioxygenase</keyword>
<evidence type="ECO:0000256" key="2">
    <source>
        <dbReference type="ARBA" id="ARBA00008654"/>
    </source>
</evidence>
<name>A0ABQ0WKN9_9GAMM</name>
<proteinExistence type="inferred from homology"/>
<evidence type="ECO:0000256" key="1">
    <source>
        <dbReference type="ARBA" id="ARBA00001954"/>
    </source>
</evidence>
<dbReference type="InterPro" id="IPR042098">
    <property type="entry name" value="TauD-like_sf"/>
</dbReference>
<evidence type="ECO:0000259" key="8">
    <source>
        <dbReference type="Pfam" id="PF02668"/>
    </source>
</evidence>
<dbReference type="PANTHER" id="PTHR10696">
    <property type="entry name" value="GAMMA-BUTYROBETAINE HYDROXYLASE-RELATED"/>
    <property type="match status" value="1"/>
</dbReference>
<dbReference type="CDD" id="cd00250">
    <property type="entry name" value="CAS_like"/>
    <property type="match status" value="1"/>
</dbReference>
<feature type="domain" description="TauD/TfdA-like" evidence="8">
    <location>
        <begin position="127"/>
        <end position="363"/>
    </location>
</feature>
<dbReference type="InterPro" id="IPR038492">
    <property type="entry name" value="GBBH-like_N_sf"/>
</dbReference>
<dbReference type="Pfam" id="PF02668">
    <property type="entry name" value="TauD"/>
    <property type="match status" value="1"/>
</dbReference>
<reference evidence="9 10" key="1">
    <citation type="submission" date="2019-07" db="EMBL/GenBank/DDBJ databases">
        <title>Whole genome shotgun sequence of Halomonas cupida NBRC 102219.</title>
        <authorList>
            <person name="Hosoyama A."/>
            <person name="Uohara A."/>
            <person name="Ohji S."/>
            <person name="Ichikawa N."/>
        </authorList>
    </citation>
    <scope>NUCLEOTIDE SEQUENCE [LARGE SCALE GENOMIC DNA]</scope>
    <source>
        <strain evidence="9 10">NBRC 102219</strain>
    </source>
</reference>
<evidence type="ECO:0000256" key="3">
    <source>
        <dbReference type="ARBA" id="ARBA00022723"/>
    </source>
</evidence>
<dbReference type="Gene3D" id="3.30.2020.30">
    <property type="match status" value="1"/>
</dbReference>
<comment type="cofactor">
    <cofactor evidence="1">
        <name>Fe(2+)</name>
        <dbReference type="ChEBI" id="CHEBI:29033"/>
    </cofactor>
</comment>
<evidence type="ECO:0000256" key="6">
    <source>
        <dbReference type="ARBA" id="ARBA00023004"/>
    </source>
</evidence>
<evidence type="ECO:0000256" key="4">
    <source>
        <dbReference type="ARBA" id="ARBA00022964"/>
    </source>
</evidence>
<dbReference type="Proteomes" id="UP000321726">
    <property type="component" value="Unassembled WGS sequence"/>
</dbReference>
<keyword evidence="6" id="KW-0408">Iron</keyword>
<keyword evidence="5" id="KW-0560">Oxidoreductase</keyword>
<evidence type="ECO:0000313" key="10">
    <source>
        <dbReference type="Proteomes" id="UP000321726"/>
    </source>
</evidence>
<gene>
    <name evidence="9" type="ORF">HCU01_42500</name>
</gene>
<comment type="caution">
    <text evidence="9">The sequence shown here is derived from an EMBL/GenBank/DDBJ whole genome shotgun (WGS) entry which is preliminary data.</text>
</comment>
<dbReference type="InterPro" id="IPR050411">
    <property type="entry name" value="AlphaKG_dependent_hydroxylases"/>
</dbReference>
<organism evidence="9 10">
    <name type="scientific">Halomonas cupida</name>
    <dbReference type="NCBI Taxonomy" id="44933"/>
    <lineage>
        <taxon>Bacteria</taxon>
        <taxon>Pseudomonadati</taxon>
        <taxon>Pseudomonadota</taxon>
        <taxon>Gammaproteobacteria</taxon>
        <taxon>Oceanospirillales</taxon>
        <taxon>Halomonadaceae</taxon>
        <taxon>Halomonas</taxon>
    </lineage>
</organism>